<protein>
    <submittedName>
        <fullName evidence="1">Uncharacterized protein</fullName>
    </submittedName>
</protein>
<accession>A0A8T1VLW0</accession>
<dbReference type="Proteomes" id="UP000693981">
    <property type="component" value="Unassembled WGS sequence"/>
</dbReference>
<comment type="caution">
    <text evidence="1">The sequence shown here is derived from an EMBL/GenBank/DDBJ whole genome shotgun (WGS) entry which is preliminary data.</text>
</comment>
<evidence type="ECO:0000313" key="1">
    <source>
        <dbReference type="EMBL" id="KAG7382272.1"/>
    </source>
</evidence>
<keyword evidence="2" id="KW-1185">Reference proteome</keyword>
<dbReference type="AlphaFoldDB" id="A0A8T1VLW0"/>
<reference evidence="1" key="1">
    <citation type="submission" date="2021-02" db="EMBL/GenBank/DDBJ databases">
        <authorList>
            <person name="Palmer J.M."/>
        </authorList>
    </citation>
    <scope>NUCLEOTIDE SEQUENCE</scope>
    <source>
        <strain evidence="1">SCRP23</strain>
    </source>
</reference>
<name>A0A8T1VLW0_9STRA</name>
<organism evidence="1 2">
    <name type="scientific">Phytophthora boehmeriae</name>
    <dbReference type="NCBI Taxonomy" id="109152"/>
    <lineage>
        <taxon>Eukaryota</taxon>
        <taxon>Sar</taxon>
        <taxon>Stramenopiles</taxon>
        <taxon>Oomycota</taxon>
        <taxon>Peronosporomycetes</taxon>
        <taxon>Peronosporales</taxon>
        <taxon>Peronosporaceae</taxon>
        <taxon>Phytophthora</taxon>
    </lineage>
</organism>
<sequence length="77" mass="8500">MATSFSENPSKYANEVKDVLKNDLKSAKAAHKVQRSNFRGPLLIAAGVGAVAWYMTSKKPERKEVTSDDFKPSNLTK</sequence>
<dbReference type="EMBL" id="JAGDFL010000727">
    <property type="protein sequence ID" value="KAG7382272.1"/>
    <property type="molecule type" value="Genomic_DNA"/>
</dbReference>
<evidence type="ECO:0000313" key="2">
    <source>
        <dbReference type="Proteomes" id="UP000693981"/>
    </source>
</evidence>
<gene>
    <name evidence="1" type="ORF">PHYBOEH_010549</name>
</gene>
<dbReference type="OrthoDB" id="117160at2759"/>
<proteinExistence type="predicted"/>